<gene>
    <name evidence="2" type="ORF">RGR602_PC00117</name>
</gene>
<sequence>MQRILGLLLVAALALAATACGTVKEKTAPCKRPTNLMSFAEDHRRECGPMRAVNDPAAAFAAIGVQEAQE</sequence>
<accession>A0A0B4X830</accession>
<feature type="signal peptide" evidence="1">
    <location>
        <begin position="1"/>
        <end position="19"/>
    </location>
</feature>
<dbReference type="Proteomes" id="UP000031368">
    <property type="component" value="Plasmid pRgalR602c"/>
</dbReference>
<evidence type="ECO:0000313" key="2">
    <source>
        <dbReference type="EMBL" id="AJD44164.1"/>
    </source>
</evidence>
<protein>
    <recommendedName>
        <fullName evidence="4">Lipoprotein</fullName>
    </recommendedName>
</protein>
<feature type="chain" id="PRO_5002111095" description="Lipoprotein" evidence="1">
    <location>
        <begin position="20"/>
        <end position="70"/>
    </location>
</feature>
<dbReference type="EMBL" id="CP006880">
    <property type="protein sequence ID" value="AJD44164.1"/>
    <property type="molecule type" value="Genomic_DNA"/>
</dbReference>
<evidence type="ECO:0000256" key="1">
    <source>
        <dbReference type="SAM" id="SignalP"/>
    </source>
</evidence>
<keyword evidence="2" id="KW-0614">Plasmid</keyword>
<geneLocation type="plasmid" evidence="2 3">
    <name>pRgalR602c</name>
</geneLocation>
<dbReference type="RefSeq" id="WP_040114582.1">
    <property type="nucleotide sequence ID" value="NZ_CP006880.1"/>
</dbReference>
<keyword evidence="1" id="KW-0732">Signal</keyword>
<keyword evidence="3" id="KW-1185">Reference proteome</keyword>
<reference evidence="2 3" key="1">
    <citation type="submission" date="2013-11" db="EMBL/GenBank/DDBJ databases">
        <title>Complete genome sequence of Rhizobium gallicum bv. gallicum R602.</title>
        <authorList>
            <person name="Bustos P."/>
            <person name="Santamaria R.I."/>
            <person name="Lozano L."/>
            <person name="Acosta J.L."/>
            <person name="Ormeno-Orrillo E."/>
            <person name="Rogel M.A."/>
            <person name="Romero D."/>
            <person name="Cevallos M.A."/>
            <person name="Martinez-Romero E."/>
            <person name="Gonzalez V."/>
        </authorList>
    </citation>
    <scope>NUCLEOTIDE SEQUENCE [LARGE SCALE GENOMIC DNA]</scope>
    <source>
        <strain evidence="2 3">R602</strain>
        <plasmid evidence="2 3">pRgalR602c</plasmid>
    </source>
</reference>
<dbReference type="PROSITE" id="PS51257">
    <property type="entry name" value="PROKAR_LIPOPROTEIN"/>
    <property type="match status" value="1"/>
</dbReference>
<dbReference type="AlphaFoldDB" id="A0A0B4X830"/>
<name>A0A0B4X830_9HYPH</name>
<dbReference type="HOGENOM" id="CLU_198361_0_0_5"/>
<evidence type="ECO:0000313" key="3">
    <source>
        <dbReference type="Proteomes" id="UP000031368"/>
    </source>
</evidence>
<dbReference type="KEGG" id="rga:RGR602_PC00117"/>
<organism evidence="2 3">
    <name type="scientific">Rhizobium gallicum bv. gallicum R602sp</name>
    <dbReference type="NCBI Taxonomy" id="1041138"/>
    <lineage>
        <taxon>Bacteria</taxon>
        <taxon>Pseudomonadati</taxon>
        <taxon>Pseudomonadota</taxon>
        <taxon>Alphaproteobacteria</taxon>
        <taxon>Hyphomicrobiales</taxon>
        <taxon>Rhizobiaceae</taxon>
        <taxon>Rhizobium/Agrobacterium group</taxon>
        <taxon>Rhizobium</taxon>
    </lineage>
</organism>
<proteinExistence type="predicted"/>
<evidence type="ECO:0008006" key="4">
    <source>
        <dbReference type="Google" id="ProtNLM"/>
    </source>
</evidence>